<dbReference type="SMART" id="SM00220">
    <property type="entry name" value="S_TKc"/>
    <property type="match status" value="1"/>
</dbReference>
<evidence type="ECO:0000256" key="1">
    <source>
        <dbReference type="ARBA" id="ARBA00022527"/>
    </source>
</evidence>
<evidence type="ECO:0000256" key="2">
    <source>
        <dbReference type="ARBA" id="ARBA00022679"/>
    </source>
</evidence>
<keyword evidence="9" id="KW-1185">Reference proteome</keyword>
<dbReference type="RefSeq" id="XP_065666405.1">
    <property type="nucleotide sequence ID" value="XM_065810333.1"/>
</dbReference>
<feature type="compositionally biased region" description="Basic and acidic residues" evidence="7">
    <location>
        <begin position="1021"/>
        <end position="1036"/>
    </location>
</feature>
<keyword evidence="2" id="KW-0808">Transferase</keyword>
<feature type="region of interest" description="Disordered" evidence="7">
    <location>
        <begin position="452"/>
        <end position="478"/>
    </location>
</feature>
<evidence type="ECO:0000256" key="5">
    <source>
        <dbReference type="ARBA" id="ARBA00022840"/>
    </source>
</evidence>
<proteinExistence type="predicted"/>
<evidence type="ECO:0000313" key="12">
    <source>
        <dbReference type="RefSeq" id="XP_065666405.1"/>
    </source>
</evidence>
<dbReference type="InterPro" id="IPR000719">
    <property type="entry name" value="Prot_kinase_dom"/>
</dbReference>
<feature type="domain" description="Protein kinase" evidence="8">
    <location>
        <begin position="20"/>
        <end position="282"/>
    </location>
</feature>
<evidence type="ECO:0000256" key="7">
    <source>
        <dbReference type="SAM" id="MobiDB-lite"/>
    </source>
</evidence>
<dbReference type="Proteomes" id="UP001652625">
    <property type="component" value="Chromosome 11"/>
</dbReference>
<dbReference type="PANTHER" id="PTHR24342">
    <property type="entry name" value="SERINE/THREONINE-PROTEIN KINASE 17"/>
    <property type="match status" value="1"/>
</dbReference>
<keyword evidence="3 6" id="KW-0547">Nucleotide-binding</keyword>
<evidence type="ECO:0000256" key="3">
    <source>
        <dbReference type="ARBA" id="ARBA00022741"/>
    </source>
</evidence>
<evidence type="ECO:0000256" key="4">
    <source>
        <dbReference type="ARBA" id="ARBA00022777"/>
    </source>
</evidence>
<dbReference type="PROSITE" id="PS00108">
    <property type="entry name" value="PROTEIN_KINASE_ST"/>
    <property type="match status" value="1"/>
</dbReference>
<dbReference type="RefSeq" id="XP_065666403.1">
    <property type="nucleotide sequence ID" value="XM_065810331.1"/>
</dbReference>
<dbReference type="Gene3D" id="1.10.510.10">
    <property type="entry name" value="Transferase(Phosphotransferase) domain 1"/>
    <property type="match status" value="1"/>
</dbReference>
<evidence type="ECO:0000313" key="9">
    <source>
        <dbReference type="Proteomes" id="UP001652625"/>
    </source>
</evidence>
<dbReference type="InterPro" id="IPR008271">
    <property type="entry name" value="Ser/Thr_kinase_AS"/>
</dbReference>
<keyword evidence="4" id="KW-0418">Kinase</keyword>
<accession>A0ABM4CX40</accession>
<keyword evidence="5 6" id="KW-0067">ATP-binding</keyword>
<feature type="compositionally biased region" description="Basic and acidic residues" evidence="7">
    <location>
        <begin position="518"/>
        <end position="531"/>
    </location>
</feature>
<feature type="binding site" evidence="6">
    <location>
        <position position="53"/>
    </location>
    <ligand>
        <name>ATP</name>
        <dbReference type="ChEBI" id="CHEBI:30616"/>
    </ligand>
</feature>
<feature type="compositionally biased region" description="Polar residues" evidence="7">
    <location>
        <begin position="460"/>
        <end position="477"/>
    </location>
</feature>
<feature type="compositionally biased region" description="Basic and acidic residues" evidence="7">
    <location>
        <begin position="891"/>
        <end position="906"/>
    </location>
</feature>
<dbReference type="Gene3D" id="3.30.200.20">
    <property type="entry name" value="Phosphorylase Kinase, domain 1"/>
    <property type="match status" value="1"/>
</dbReference>
<feature type="region of interest" description="Disordered" evidence="7">
    <location>
        <begin position="1076"/>
        <end position="1139"/>
    </location>
</feature>
<feature type="compositionally biased region" description="Basic and acidic residues" evidence="7">
    <location>
        <begin position="913"/>
        <end position="924"/>
    </location>
</feature>
<dbReference type="PROSITE" id="PS50011">
    <property type="entry name" value="PROTEIN_KINASE_DOM"/>
    <property type="match status" value="1"/>
</dbReference>
<dbReference type="Pfam" id="PF00069">
    <property type="entry name" value="Pkinase"/>
    <property type="match status" value="1"/>
</dbReference>
<feature type="compositionally biased region" description="Basic and acidic residues" evidence="7">
    <location>
        <begin position="1099"/>
        <end position="1117"/>
    </location>
</feature>
<feature type="compositionally biased region" description="Basic and acidic residues" evidence="7">
    <location>
        <begin position="557"/>
        <end position="568"/>
    </location>
</feature>
<dbReference type="PANTHER" id="PTHR24342:SF12">
    <property type="entry name" value="DEATH-ASSOCIATED PROTEIN KINASE RELATED"/>
    <property type="match status" value="1"/>
</dbReference>
<evidence type="ECO:0000313" key="10">
    <source>
        <dbReference type="RefSeq" id="XP_065666403.1"/>
    </source>
</evidence>
<evidence type="ECO:0000259" key="8">
    <source>
        <dbReference type="PROSITE" id="PS50011"/>
    </source>
</evidence>
<feature type="region of interest" description="Disordered" evidence="7">
    <location>
        <begin position="1019"/>
        <end position="1038"/>
    </location>
</feature>
<feature type="compositionally biased region" description="Low complexity" evidence="7">
    <location>
        <begin position="539"/>
        <end position="552"/>
    </location>
</feature>
<keyword evidence="1" id="KW-0723">Serine/threonine-protein kinase</keyword>
<dbReference type="PROSITE" id="PS00107">
    <property type="entry name" value="PROTEIN_KINASE_ATP"/>
    <property type="match status" value="1"/>
</dbReference>
<organism evidence="9 12">
    <name type="scientific">Hydra vulgaris</name>
    <name type="common">Hydra</name>
    <name type="synonym">Hydra attenuata</name>
    <dbReference type="NCBI Taxonomy" id="6087"/>
    <lineage>
        <taxon>Eukaryota</taxon>
        <taxon>Metazoa</taxon>
        <taxon>Cnidaria</taxon>
        <taxon>Hydrozoa</taxon>
        <taxon>Hydroidolina</taxon>
        <taxon>Anthoathecata</taxon>
        <taxon>Aplanulata</taxon>
        <taxon>Hydridae</taxon>
        <taxon>Hydra</taxon>
    </lineage>
</organism>
<feature type="region of interest" description="Disordered" evidence="7">
    <location>
        <begin position="518"/>
        <end position="581"/>
    </location>
</feature>
<dbReference type="InterPro" id="IPR011009">
    <property type="entry name" value="Kinase-like_dom_sf"/>
</dbReference>
<dbReference type="InterPro" id="IPR017441">
    <property type="entry name" value="Protein_kinase_ATP_BS"/>
</dbReference>
<dbReference type="SUPFAM" id="SSF56112">
    <property type="entry name" value="Protein kinase-like (PK-like)"/>
    <property type="match status" value="1"/>
</dbReference>
<name>A0ABM4CX40_HYDVU</name>
<feature type="region of interest" description="Disordered" evidence="7">
    <location>
        <begin position="848"/>
        <end position="933"/>
    </location>
</feature>
<sequence length="1190" mass="133080">MALERAENIINKVETLEQNYDILNELGRGRFAVVKKCVCKKTGTVYAAKVIKKSRSGNHGRSGREQLLLEIDILHQSQHPKLVRLFDVFETRTEMQLVLEFAQGGDLHRHCIEADVARTEKEICYLIRQIVEAVCYLHSLKIVHLDLKPDNILLKEASEIFPEIRLIDFGLSRRLDLPYSQFDIVGTPEYVAPEVLAYEPIDFGSDMWSIGVVTYVLLSGISPFAGDDVMETYANIGMVEYDFDCEEFDDVSDLAMNFIEKLLERRPKDRMTAYEAFEHDWIKQLEQGITAEDVVLAQNLKTSQGIIKSDVIVSENTEKPKLKKQVSVENFDNSSVNESNSSCKSLCGETNDKLHDNKLMEKQKNSLEVNTPLIEIINHTDNDISDDKNIAVIEANNICENLDKKHFAVKSSETPNTSISKLDVFEVPVEAEDVPISEHVKEAIPVIIDPKTEEPHDHPTANTDQFISQNEKSSSEICENEKENHISSKIYSVTNDQHIDDITSKKCLITEESIIEDISSKKSSVSEDQKEIHKKSILSDDTSVSSKSVTKTPSFSQKKEIESDDSKQKTNRLPSKFASMFSPETTFESKNHTEHHIKKETTFESKNHADNLIKKERVNKFESKLSADTYVSPTPTLTRPFSPSNTNQLSQNVSTSPWITKKKTDLLENKTIHSSAGSPGSPGSRNFKGILEIEKKAPVVARNVVTQKIPGGIAAKMANKFTNNEEPGRNLIKTSVKLNSSVTSEKHNSDAAKPKIEVNAVYDHSVTISQEPINSPPIESSKDTAKLNIEEVALGNNKEANMNLLIIKSDNFIPDIPSGSNPTSPVIEKNNSVSTPIEEKITHKIDLKKVDTFKPPPRSTSPLPRVVSPVQNRVAQYQLKKNVDNHVITSSDRDHPHQKEADDRHSPLPRVSKKSEESRIKLGADHNPPFVKVTEDGRNHPSVKVAENGHNHPSVVDVAEDGHNHPSVKVKEDGHNHPSVVDVAEDGHNNPSVKVKEDGHNHPSVKVREDDHNHPSVNVAEDGHNHSSVKVTKDGHISPTEDNIKKLIIGPSFNANENKIKMQMGSSGCIQMNFATNNSHGGNEENGDDIETSEDDEMKEGKSFQRTMLKDTKEKSKSLTRRTRGGTGEGSPQAQKKNYRRLYVSKTRTLRVVEPSNCVNNDAAKIMQRVDNDVLKIEFHLKSTDLKLLP</sequence>
<dbReference type="GeneID" id="100206535"/>
<feature type="region of interest" description="Disordered" evidence="7">
    <location>
        <begin position="636"/>
        <end position="655"/>
    </location>
</feature>
<protein>
    <submittedName>
        <fullName evidence="10 11">Uncharacterized protein LOC100206535</fullName>
    </submittedName>
</protein>
<evidence type="ECO:0000313" key="11">
    <source>
        <dbReference type="RefSeq" id="XP_065666404.1"/>
    </source>
</evidence>
<evidence type="ECO:0000256" key="6">
    <source>
        <dbReference type="PROSITE-ProRule" id="PRU10141"/>
    </source>
</evidence>
<gene>
    <name evidence="10 11 12" type="primary">LOC100206535</name>
</gene>
<reference evidence="10 11" key="1">
    <citation type="submission" date="2025-05" db="UniProtKB">
        <authorList>
            <consortium name="RefSeq"/>
        </authorList>
    </citation>
    <scope>IDENTIFICATION</scope>
</reference>
<feature type="compositionally biased region" description="Acidic residues" evidence="7">
    <location>
        <begin position="1085"/>
        <end position="1098"/>
    </location>
</feature>
<dbReference type="RefSeq" id="XP_065666404.1">
    <property type="nucleotide sequence ID" value="XM_065810332.1"/>
</dbReference>